<feature type="transmembrane region" description="Helical" evidence="1">
    <location>
        <begin position="54"/>
        <end position="74"/>
    </location>
</feature>
<gene>
    <name evidence="2" type="ORF">ACFO8L_06675</name>
</gene>
<name>A0ABV9E8A2_9ACTN</name>
<organism evidence="2 3">
    <name type="scientific">Sphaerisporangium corydalis</name>
    <dbReference type="NCBI Taxonomy" id="1441875"/>
    <lineage>
        <taxon>Bacteria</taxon>
        <taxon>Bacillati</taxon>
        <taxon>Actinomycetota</taxon>
        <taxon>Actinomycetes</taxon>
        <taxon>Streptosporangiales</taxon>
        <taxon>Streptosporangiaceae</taxon>
        <taxon>Sphaerisporangium</taxon>
    </lineage>
</organism>
<proteinExistence type="predicted"/>
<keyword evidence="1" id="KW-0812">Transmembrane</keyword>
<dbReference type="RefSeq" id="WP_262841266.1">
    <property type="nucleotide sequence ID" value="NZ_JANZYP010000004.1"/>
</dbReference>
<dbReference type="EMBL" id="JBHSFN010000003">
    <property type="protein sequence ID" value="MFC4585746.1"/>
    <property type="molecule type" value="Genomic_DNA"/>
</dbReference>
<dbReference type="Proteomes" id="UP001595891">
    <property type="component" value="Unassembled WGS sequence"/>
</dbReference>
<reference evidence="3" key="1">
    <citation type="journal article" date="2019" name="Int. J. Syst. Evol. Microbiol.">
        <title>The Global Catalogue of Microorganisms (GCM) 10K type strain sequencing project: providing services to taxonomists for standard genome sequencing and annotation.</title>
        <authorList>
            <consortium name="The Broad Institute Genomics Platform"/>
            <consortium name="The Broad Institute Genome Sequencing Center for Infectious Disease"/>
            <person name="Wu L."/>
            <person name="Ma J."/>
        </authorList>
    </citation>
    <scope>NUCLEOTIDE SEQUENCE [LARGE SCALE GENOMIC DNA]</scope>
    <source>
        <strain evidence="3">CCUG 49560</strain>
    </source>
</reference>
<protein>
    <submittedName>
        <fullName evidence="2">DUF4267 domain-containing protein</fullName>
    </submittedName>
</protein>
<keyword evidence="1" id="KW-1133">Transmembrane helix</keyword>
<evidence type="ECO:0000256" key="1">
    <source>
        <dbReference type="SAM" id="Phobius"/>
    </source>
</evidence>
<evidence type="ECO:0000313" key="2">
    <source>
        <dbReference type="EMBL" id="MFC4585746.1"/>
    </source>
</evidence>
<evidence type="ECO:0000313" key="3">
    <source>
        <dbReference type="Proteomes" id="UP001595891"/>
    </source>
</evidence>
<feature type="transmembrane region" description="Helical" evidence="1">
    <location>
        <begin position="113"/>
        <end position="134"/>
    </location>
</feature>
<accession>A0ABV9E8A2</accession>
<keyword evidence="3" id="KW-1185">Reference proteome</keyword>
<keyword evidence="1" id="KW-0472">Membrane</keyword>
<feature type="transmembrane region" description="Helical" evidence="1">
    <location>
        <begin position="81"/>
        <end position="101"/>
    </location>
</feature>
<comment type="caution">
    <text evidence="2">The sequence shown here is derived from an EMBL/GenBank/DDBJ whole genome shotgun (WGS) entry which is preliminary data.</text>
</comment>
<sequence length="143" mass="16017">MKGRGWLRAGLCFLILYHLVFTGLWPLLLPQSFYDGFPLPRHAWVAMLPPFNEHLLRDFGALNISIAAILGVSAFTMDRRLVMTVLVAGVVFAIPHMIFHAAHLDNFPPPDAIAQTILLALMVVLPVVLLPLAYRLPRVDRLN</sequence>
<feature type="transmembrane region" description="Helical" evidence="1">
    <location>
        <begin position="12"/>
        <end position="34"/>
    </location>
</feature>